<dbReference type="EMBL" id="BARW01009322">
    <property type="protein sequence ID" value="GAI79021.1"/>
    <property type="molecule type" value="Genomic_DNA"/>
</dbReference>
<accession>X1SIS4</accession>
<gene>
    <name evidence="1" type="ORF">S12H4_18790</name>
</gene>
<proteinExistence type="predicted"/>
<name>X1SIS4_9ZZZZ</name>
<sequence length="62" mass="7013">MPADRVEEIIETKVKAAEPERVATEKDLTKSEIVKGVKVEHITRDEGIEVLMDLGYEEDEAE</sequence>
<dbReference type="AlphaFoldDB" id="X1SIS4"/>
<organism evidence="1">
    <name type="scientific">marine sediment metagenome</name>
    <dbReference type="NCBI Taxonomy" id="412755"/>
    <lineage>
        <taxon>unclassified sequences</taxon>
        <taxon>metagenomes</taxon>
        <taxon>ecological metagenomes</taxon>
    </lineage>
</organism>
<evidence type="ECO:0000313" key="1">
    <source>
        <dbReference type="EMBL" id="GAI79021.1"/>
    </source>
</evidence>
<feature type="non-terminal residue" evidence="1">
    <location>
        <position position="62"/>
    </location>
</feature>
<reference evidence="1" key="1">
    <citation type="journal article" date="2014" name="Front. Microbiol.">
        <title>High frequency of phylogenetically diverse reductive dehalogenase-homologous genes in deep subseafloor sedimentary metagenomes.</title>
        <authorList>
            <person name="Kawai M."/>
            <person name="Futagami T."/>
            <person name="Toyoda A."/>
            <person name="Takaki Y."/>
            <person name="Nishi S."/>
            <person name="Hori S."/>
            <person name="Arai W."/>
            <person name="Tsubouchi T."/>
            <person name="Morono Y."/>
            <person name="Uchiyama I."/>
            <person name="Ito T."/>
            <person name="Fujiyama A."/>
            <person name="Inagaki F."/>
            <person name="Takami H."/>
        </authorList>
    </citation>
    <scope>NUCLEOTIDE SEQUENCE</scope>
    <source>
        <strain evidence="1">Expedition CK06-06</strain>
    </source>
</reference>
<comment type="caution">
    <text evidence="1">The sequence shown here is derived from an EMBL/GenBank/DDBJ whole genome shotgun (WGS) entry which is preliminary data.</text>
</comment>
<protein>
    <submittedName>
        <fullName evidence="1">Uncharacterized protein</fullName>
    </submittedName>
</protein>